<sequence length="313" mass="34264">MISLFTRGLALIGYGFSRVTPSQHLFSLTDLDISYPYIKDETVSTETLVLTGLFAPAVIIMIGALLLVPGSAGSDGARPSKSQILRRRIWEWNAGWMGLAVAVAGVWMSTQGLKDLVGRPRPDLLSRCNPDLSTVSAHALSGLGGHLRDAPTLVSWKICQDQSSRVFSIGFPYLPHFPVEGEAPTDDRSSPRNRGAAPPVLMMIIAFVPTATAFFIAASRWANYRHHTFDILFGSAMGITFAWVGFRMYHLPIRRGAGWAWGPRGRQRAFLRGIGFPSSLGTDSWSYTRDTRRGPGDADIEDIPMQASAAERV</sequence>
<dbReference type="Proteomes" id="UP001146351">
    <property type="component" value="Unassembled WGS sequence"/>
</dbReference>
<dbReference type="AlphaFoldDB" id="A0A9W9HMR1"/>
<evidence type="ECO:0000259" key="8">
    <source>
        <dbReference type="Pfam" id="PF01569"/>
    </source>
</evidence>
<feature type="transmembrane region" description="Helical" evidence="7">
    <location>
        <begin position="48"/>
        <end position="68"/>
    </location>
</feature>
<feature type="transmembrane region" description="Helical" evidence="7">
    <location>
        <begin position="196"/>
        <end position="217"/>
    </location>
</feature>
<evidence type="ECO:0000256" key="1">
    <source>
        <dbReference type="ARBA" id="ARBA00004141"/>
    </source>
</evidence>
<name>A0A9W9HMR1_9EURO</name>
<gene>
    <name evidence="9" type="ORF">N7492_009853</name>
</gene>
<organism evidence="9 10">
    <name type="scientific">Penicillium capsulatum</name>
    <dbReference type="NCBI Taxonomy" id="69766"/>
    <lineage>
        <taxon>Eukaryota</taxon>
        <taxon>Fungi</taxon>
        <taxon>Dikarya</taxon>
        <taxon>Ascomycota</taxon>
        <taxon>Pezizomycotina</taxon>
        <taxon>Eurotiomycetes</taxon>
        <taxon>Eurotiomycetidae</taxon>
        <taxon>Eurotiales</taxon>
        <taxon>Aspergillaceae</taxon>
        <taxon>Penicillium</taxon>
    </lineage>
</organism>
<evidence type="ECO:0000256" key="7">
    <source>
        <dbReference type="SAM" id="Phobius"/>
    </source>
</evidence>
<dbReference type="PANTHER" id="PTHR10165:SF154">
    <property type="entry name" value="PAP2 DOMAIN PROTEIN (AFU_ORTHOLOGUE AFUA_1G09730)"/>
    <property type="match status" value="1"/>
</dbReference>
<protein>
    <recommendedName>
        <fullName evidence="8">Phosphatidic acid phosphatase type 2/haloperoxidase domain-containing protein</fullName>
    </recommendedName>
</protein>
<keyword evidence="3 7" id="KW-0812">Transmembrane</keyword>
<evidence type="ECO:0000256" key="5">
    <source>
        <dbReference type="ARBA" id="ARBA00023136"/>
    </source>
</evidence>
<comment type="caution">
    <text evidence="9">The sequence shown here is derived from an EMBL/GenBank/DDBJ whole genome shotgun (WGS) entry which is preliminary data.</text>
</comment>
<dbReference type="SUPFAM" id="SSF48317">
    <property type="entry name" value="Acid phosphatase/Vanadium-dependent haloperoxidase"/>
    <property type="match status" value="1"/>
</dbReference>
<dbReference type="InterPro" id="IPR043216">
    <property type="entry name" value="PAP-like"/>
</dbReference>
<proteinExistence type="inferred from homology"/>
<dbReference type="Pfam" id="PF01569">
    <property type="entry name" value="PAP2"/>
    <property type="match status" value="1"/>
</dbReference>
<dbReference type="GO" id="GO:0008195">
    <property type="term" value="F:phosphatidate phosphatase activity"/>
    <property type="evidence" value="ECO:0007669"/>
    <property type="project" value="TreeGrafter"/>
</dbReference>
<evidence type="ECO:0000256" key="6">
    <source>
        <dbReference type="SAM" id="MobiDB-lite"/>
    </source>
</evidence>
<keyword evidence="4 7" id="KW-1133">Transmembrane helix</keyword>
<reference evidence="9" key="1">
    <citation type="submission" date="2022-11" db="EMBL/GenBank/DDBJ databases">
        <authorList>
            <person name="Petersen C."/>
        </authorList>
    </citation>
    <scope>NUCLEOTIDE SEQUENCE</scope>
    <source>
        <strain evidence="9">IBT 21917</strain>
    </source>
</reference>
<feature type="domain" description="Phosphatidic acid phosphatase type 2/haloperoxidase" evidence="8">
    <location>
        <begin position="97"/>
        <end position="250"/>
    </location>
</feature>
<dbReference type="GO" id="GO:0006644">
    <property type="term" value="P:phospholipid metabolic process"/>
    <property type="evidence" value="ECO:0007669"/>
    <property type="project" value="InterPro"/>
</dbReference>
<comment type="similarity">
    <text evidence="2">Belongs to the PA-phosphatase related phosphoesterase family.</text>
</comment>
<dbReference type="InterPro" id="IPR036938">
    <property type="entry name" value="PAP2/HPO_sf"/>
</dbReference>
<evidence type="ECO:0000256" key="2">
    <source>
        <dbReference type="ARBA" id="ARBA00008816"/>
    </source>
</evidence>
<dbReference type="OrthoDB" id="10030083at2759"/>
<keyword evidence="10" id="KW-1185">Reference proteome</keyword>
<dbReference type="PANTHER" id="PTHR10165">
    <property type="entry name" value="LIPID PHOSPHATE PHOSPHATASE"/>
    <property type="match status" value="1"/>
</dbReference>
<evidence type="ECO:0000313" key="9">
    <source>
        <dbReference type="EMBL" id="KAJ5151558.1"/>
    </source>
</evidence>
<dbReference type="EMBL" id="JAPQKO010000008">
    <property type="protein sequence ID" value="KAJ5151558.1"/>
    <property type="molecule type" value="Genomic_DNA"/>
</dbReference>
<evidence type="ECO:0000256" key="4">
    <source>
        <dbReference type="ARBA" id="ARBA00022989"/>
    </source>
</evidence>
<dbReference type="GO" id="GO:0046839">
    <property type="term" value="P:phospholipid dephosphorylation"/>
    <property type="evidence" value="ECO:0007669"/>
    <property type="project" value="TreeGrafter"/>
</dbReference>
<evidence type="ECO:0000313" key="10">
    <source>
        <dbReference type="Proteomes" id="UP001146351"/>
    </source>
</evidence>
<reference evidence="9" key="2">
    <citation type="journal article" date="2023" name="IMA Fungus">
        <title>Comparative genomic study of the Penicillium genus elucidates a diverse pangenome and 15 lateral gene transfer events.</title>
        <authorList>
            <person name="Petersen C."/>
            <person name="Sorensen T."/>
            <person name="Nielsen M.R."/>
            <person name="Sondergaard T.E."/>
            <person name="Sorensen J.L."/>
            <person name="Fitzpatrick D.A."/>
            <person name="Frisvad J.C."/>
            <person name="Nielsen K.L."/>
        </authorList>
    </citation>
    <scope>NUCLEOTIDE SEQUENCE</scope>
    <source>
        <strain evidence="9">IBT 21917</strain>
    </source>
</reference>
<dbReference type="Gene3D" id="1.20.144.10">
    <property type="entry name" value="Phosphatidic acid phosphatase type 2/haloperoxidase"/>
    <property type="match status" value="2"/>
</dbReference>
<dbReference type="InterPro" id="IPR000326">
    <property type="entry name" value="PAP2/HPO"/>
</dbReference>
<dbReference type="GO" id="GO:0016020">
    <property type="term" value="C:membrane"/>
    <property type="evidence" value="ECO:0007669"/>
    <property type="project" value="UniProtKB-SubCell"/>
</dbReference>
<accession>A0A9W9HMR1</accession>
<feature type="transmembrane region" description="Helical" evidence="7">
    <location>
        <begin position="229"/>
        <end position="246"/>
    </location>
</feature>
<evidence type="ECO:0000256" key="3">
    <source>
        <dbReference type="ARBA" id="ARBA00022692"/>
    </source>
</evidence>
<keyword evidence="5 7" id="KW-0472">Membrane</keyword>
<feature type="transmembrane region" description="Helical" evidence="7">
    <location>
        <begin position="89"/>
        <end position="108"/>
    </location>
</feature>
<comment type="subcellular location">
    <subcellularLocation>
        <location evidence="1">Membrane</location>
        <topology evidence="1">Multi-pass membrane protein</topology>
    </subcellularLocation>
</comment>
<feature type="region of interest" description="Disordered" evidence="6">
    <location>
        <begin position="287"/>
        <end position="313"/>
    </location>
</feature>